<keyword evidence="1" id="KW-0732">Signal</keyword>
<accession>I9P4G7</accession>
<dbReference type="PATRIC" id="fig|1195246.3.peg.1253"/>
<evidence type="ECO:0000256" key="1">
    <source>
        <dbReference type="SAM" id="SignalP"/>
    </source>
</evidence>
<gene>
    <name evidence="2" type="ORF">AGRI_06337</name>
</gene>
<evidence type="ECO:0000313" key="3">
    <source>
        <dbReference type="Proteomes" id="UP000035062"/>
    </source>
</evidence>
<reference evidence="2 3" key="1">
    <citation type="journal article" date="2012" name="J. Bacteriol.">
        <title>Genome Sequence of Pectin-Degrading Alishewanella agri, Isolated from Landfill Soil.</title>
        <authorList>
            <person name="Kim J."/>
            <person name="Jung J."/>
            <person name="Sung J.S."/>
            <person name="Chun J."/>
            <person name="Park W."/>
        </authorList>
    </citation>
    <scope>NUCLEOTIDE SEQUENCE [LARGE SCALE GENOMIC DNA]</scope>
    <source>
        <strain evidence="2 3">BL06</strain>
    </source>
</reference>
<dbReference type="Proteomes" id="UP000035062">
    <property type="component" value="Unassembled WGS sequence"/>
</dbReference>
<dbReference type="eggNOG" id="ENOG502ZK80">
    <property type="taxonomic scope" value="Bacteria"/>
</dbReference>
<feature type="chain" id="PRO_5003722985" evidence="1">
    <location>
        <begin position="32"/>
        <end position="171"/>
    </location>
</feature>
<protein>
    <submittedName>
        <fullName evidence="2">Uncharacterized protein</fullName>
    </submittedName>
</protein>
<feature type="signal peptide" evidence="1">
    <location>
        <begin position="1"/>
        <end position="31"/>
    </location>
</feature>
<dbReference type="AlphaFoldDB" id="I9P4G7"/>
<evidence type="ECO:0000313" key="2">
    <source>
        <dbReference type="EMBL" id="EIW89699.1"/>
    </source>
</evidence>
<proteinExistence type="predicted"/>
<sequence>MPARYNGTMMKNCIAANFLVLLLLTSTKVFADFSVEGKLALQFADGQQQQQAFPMQLIREQGSYIFSVGSQQTRLNAPLQKYSLALILQNDQDVWVTDFANQPLNGFTLEIAGYQITLRRDPQARAARGRYVVQLNDEIFYFSRGPGQINFVFNEQGIAEVQVKSMFKPRR</sequence>
<keyword evidence="3" id="KW-1185">Reference proteome</keyword>
<dbReference type="EMBL" id="AKKU01000011">
    <property type="protein sequence ID" value="EIW89699.1"/>
    <property type="molecule type" value="Genomic_DNA"/>
</dbReference>
<comment type="caution">
    <text evidence="2">The sequence shown here is derived from an EMBL/GenBank/DDBJ whole genome shotgun (WGS) entry which is preliminary data.</text>
</comment>
<dbReference type="STRING" id="1195246.AGRI_06337"/>
<organism evidence="2 3">
    <name type="scientific">Alishewanella agri BL06</name>
    <dbReference type="NCBI Taxonomy" id="1195246"/>
    <lineage>
        <taxon>Bacteria</taxon>
        <taxon>Pseudomonadati</taxon>
        <taxon>Pseudomonadota</taxon>
        <taxon>Gammaproteobacteria</taxon>
        <taxon>Alteromonadales</taxon>
        <taxon>Alteromonadaceae</taxon>
        <taxon>Alishewanella</taxon>
    </lineage>
</organism>
<name>I9P4G7_9ALTE</name>